<dbReference type="EMBL" id="CP097253">
    <property type="protein sequence ID" value="UUR08601.1"/>
    <property type="molecule type" value="Genomic_DNA"/>
</dbReference>
<name>A0ABY5MX93_9SPHN</name>
<organism evidence="4 5">
    <name type="scientific">Sphingomonas glaciei</name>
    <dbReference type="NCBI Taxonomy" id="2938948"/>
    <lineage>
        <taxon>Bacteria</taxon>
        <taxon>Pseudomonadati</taxon>
        <taxon>Pseudomonadota</taxon>
        <taxon>Alphaproteobacteria</taxon>
        <taxon>Sphingomonadales</taxon>
        <taxon>Sphingomonadaceae</taxon>
        <taxon>Sphingomonas</taxon>
    </lineage>
</organism>
<sequence length="241" mass="26259">MTPLLEATVSLPPRLAETHVVVASGERIAVIGPNGSGKTTLLRAIAGIEGQSAEATIAGEALASMSPNRRLQNLSFLPASREVRWPIPVRDVIALGLSRPDQARVEELLARLRLTGLADRPIDRLSTGERARALLGRALAPRPRLLLLDEPLSNLDPAWVLRTLDYLDDVARDGTAIVMALHDLAQLSRFDRVWMLDRGQMVADVTPGELFALPRFAEVFEVEPDGAGWTLSPSADRRSSR</sequence>
<evidence type="ECO:0000256" key="1">
    <source>
        <dbReference type="ARBA" id="ARBA00022741"/>
    </source>
</evidence>
<evidence type="ECO:0000259" key="3">
    <source>
        <dbReference type="PROSITE" id="PS50893"/>
    </source>
</evidence>
<feature type="domain" description="ABC transporter" evidence="3">
    <location>
        <begin position="4"/>
        <end position="223"/>
    </location>
</feature>
<evidence type="ECO:0000313" key="4">
    <source>
        <dbReference type="EMBL" id="UUR08601.1"/>
    </source>
</evidence>
<dbReference type="SUPFAM" id="SSF52540">
    <property type="entry name" value="P-loop containing nucleoside triphosphate hydrolases"/>
    <property type="match status" value="1"/>
</dbReference>
<accession>A0ABY5MX93</accession>
<evidence type="ECO:0000256" key="2">
    <source>
        <dbReference type="ARBA" id="ARBA00022840"/>
    </source>
</evidence>
<protein>
    <submittedName>
        <fullName evidence="4">ABC transporter ATP-binding protein</fullName>
    </submittedName>
</protein>
<gene>
    <name evidence="4" type="ORF">M1K48_02890</name>
</gene>
<proteinExistence type="predicted"/>
<keyword evidence="1" id="KW-0547">Nucleotide-binding</keyword>
<dbReference type="PANTHER" id="PTHR42794">
    <property type="entry name" value="HEMIN IMPORT ATP-BINDING PROTEIN HMUV"/>
    <property type="match status" value="1"/>
</dbReference>
<dbReference type="InterPro" id="IPR003439">
    <property type="entry name" value="ABC_transporter-like_ATP-bd"/>
</dbReference>
<keyword evidence="2 4" id="KW-0067">ATP-binding</keyword>
<keyword evidence="5" id="KW-1185">Reference proteome</keyword>
<dbReference type="SMART" id="SM00382">
    <property type="entry name" value="AAA"/>
    <property type="match status" value="1"/>
</dbReference>
<dbReference type="Gene3D" id="3.40.50.300">
    <property type="entry name" value="P-loop containing nucleotide triphosphate hydrolases"/>
    <property type="match status" value="1"/>
</dbReference>
<dbReference type="RefSeq" id="WP_249504374.1">
    <property type="nucleotide sequence ID" value="NZ_CP097253.1"/>
</dbReference>
<reference evidence="4 5" key="1">
    <citation type="submission" date="2022-05" db="EMBL/GenBank/DDBJ databases">
        <title>S8-45 Sphingomonas ultraviolaceadurans.</title>
        <authorList>
            <person name="Liu Y."/>
        </authorList>
    </citation>
    <scope>NUCLEOTIDE SEQUENCE [LARGE SCALE GENOMIC DNA]</scope>
    <source>
        <strain evidence="4 5">S8-45</strain>
    </source>
</reference>
<dbReference type="GO" id="GO:0005524">
    <property type="term" value="F:ATP binding"/>
    <property type="evidence" value="ECO:0007669"/>
    <property type="project" value="UniProtKB-KW"/>
</dbReference>
<dbReference type="InterPro" id="IPR027417">
    <property type="entry name" value="P-loop_NTPase"/>
</dbReference>
<dbReference type="PROSITE" id="PS50893">
    <property type="entry name" value="ABC_TRANSPORTER_2"/>
    <property type="match status" value="1"/>
</dbReference>
<dbReference type="Pfam" id="PF00005">
    <property type="entry name" value="ABC_tran"/>
    <property type="match status" value="1"/>
</dbReference>
<dbReference type="InterPro" id="IPR003593">
    <property type="entry name" value="AAA+_ATPase"/>
</dbReference>
<dbReference type="Proteomes" id="UP000831921">
    <property type="component" value="Chromosome"/>
</dbReference>
<evidence type="ECO:0000313" key="5">
    <source>
        <dbReference type="Proteomes" id="UP000831921"/>
    </source>
</evidence>
<dbReference type="PANTHER" id="PTHR42794:SF2">
    <property type="entry name" value="ABC TRANSPORTER ATP-BINDING PROTEIN"/>
    <property type="match status" value="1"/>
</dbReference>